<dbReference type="EMBL" id="MPUH01001127">
    <property type="protein sequence ID" value="OMJ70078.1"/>
    <property type="molecule type" value="Genomic_DNA"/>
</dbReference>
<sequence>MSRSIIEDIILKDKIIVDESNIRSLIENQLALGCFIASIQTTDANLEILWILFMEKSIDKAMRGVILIKLLKVAKAYVENIDNSFQHFKNLGVKVIYDFARLSDELLTIADDISALLDLISSVYKDYFFTLINKFTVNDSLCVVASTGLKFQNMFNIESSLFKLSYSDLLILENWKRQSVQEILEVVEKGCKIVYENNLNPADPLSILVYVIFQTEFKNYRLNKSDAHYIEKIIRVYINNFSKKQKARLEQMYEEICKKFSIDPDYQIFRFSNRKNDYYSGLNEKNIRYTGRNREISSQRSRWDFRKRGQISNCFQNCEEHDYDYCDYDYSHGYDNQRDSSYYHSNIYESCMSFKNNNPEIFEKVNNRAQSIMVNLRNKAKFNEFIDENELLFQLQELAMISPIALFYIFEFYSRKEKDYIHSRKDKYPINVSLSIWVVIKNVIEKCDFLNEDEYNIIMDNICHLLESITA</sequence>
<comment type="caution">
    <text evidence="1">The sequence shown here is derived from an EMBL/GenBank/DDBJ whole genome shotgun (WGS) entry which is preliminary data.</text>
</comment>
<dbReference type="AlphaFoldDB" id="A0A1R2AZZ2"/>
<dbReference type="Proteomes" id="UP000187209">
    <property type="component" value="Unassembled WGS sequence"/>
</dbReference>
<reference evidence="1 2" key="1">
    <citation type="submission" date="2016-11" db="EMBL/GenBank/DDBJ databases">
        <title>The macronuclear genome of Stentor coeruleus: a giant cell with tiny introns.</title>
        <authorList>
            <person name="Slabodnick M."/>
            <person name="Ruby J.G."/>
            <person name="Reiff S.B."/>
            <person name="Swart E.C."/>
            <person name="Gosai S."/>
            <person name="Prabakaran S."/>
            <person name="Witkowska E."/>
            <person name="Larue G.E."/>
            <person name="Fisher S."/>
            <person name="Freeman R.M."/>
            <person name="Gunawardena J."/>
            <person name="Chu W."/>
            <person name="Stover N.A."/>
            <person name="Gregory B.D."/>
            <person name="Nowacki M."/>
            <person name="Derisi J."/>
            <person name="Roy S.W."/>
            <person name="Marshall W.F."/>
            <person name="Sood P."/>
        </authorList>
    </citation>
    <scope>NUCLEOTIDE SEQUENCE [LARGE SCALE GENOMIC DNA]</scope>
    <source>
        <strain evidence="1">WM001</strain>
    </source>
</reference>
<accession>A0A1R2AZZ2</accession>
<gene>
    <name evidence="1" type="ORF">SteCoe_32043</name>
</gene>
<evidence type="ECO:0000313" key="2">
    <source>
        <dbReference type="Proteomes" id="UP000187209"/>
    </source>
</evidence>
<protein>
    <submittedName>
        <fullName evidence="1">Uncharacterized protein</fullName>
    </submittedName>
</protein>
<proteinExistence type="predicted"/>
<organism evidence="1 2">
    <name type="scientific">Stentor coeruleus</name>
    <dbReference type="NCBI Taxonomy" id="5963"/>
    <lineage>
        <taxon>Eukaryota</taxon>
        <taxon>Sar</taxon>
        <taxon>Alveolata</taxon>
        <taxon>Ciliophora</taxon>
        <taxon>Postciliodesmatophora</taxon>
        <taxon>Heterotrichea</taxon>
        <taxon>Heterotrichida</taxon>
        <taxon>Stentoridae</taxon>
        <taxon>Stentor</taxon>
    </lineage>
</organism>
<name>A0A1R2AZZ2_9CILI</name>
<keyword evidence="2" id="KW-1185">Reference proteome</keyword>
<evidence type="ECO:0000313" key="1">
    <source>
        <dbReference type="EMBL" id="OMJ70078.1"/>
    </source>
</evidence>